<protein>
    <submittedName>
        <fullName evidence="2">Competence CoiA family protein</fullName>
    </submittedName>
</protein>
<gene>
    <name evidence="2" type="ORF">Cri9333_2105</name>
</gene>
<organism evidence="2 3">
    <name type="scientific">Crinalium epipsammum PCC 9333</name>
    <dbReference type="NCBI Taxonomy" id="1173022"/>
    <lineage>
        <taxon>Bacteria</taxon>
        <taxon>Bacillati</taxon>
        <taxon>Cyanobacteriota</taxon>
        <taxon>Cyanophyceae</taxon>
        <taxon>Gomontiellales</taxon>
        <taxon>Gomontiellaceae</taxon>
        <taxon>Crinalium</taxon>
    </lineage>
</organism>
<dbReference type="Proteomes" id="UP000010472">
    <property type="component" value="Chromosome"/>
</dbReference>
<name>K9VZQ2_9CYAN</name>
<proteinExistence type="predicted"/>
<keyword evidence="3" id="KW-1185">Reference proteome</keyword>
<evidence type="ECO:0000259" key="1">
    <source>
        <dbReference type="Pfam" id="PF25164"/>
    </source>
</evidence>
<dbReference type="STRING" id="1173022.Cri9333_2105"/>
<dbReference type="eggNOG" id="COG4469">
    <property type="taxonomic scope" value="Bacteria"/>
</dbReference>
<dbReference type="EMBL" id="CP003620">
    <property type="protein sequence ID" value="AFZ12982.1"/>
    <property type="molecule type" value="Genomic_DNA"/>
</dbReference>
<dbReference type="AlphaFoldDB" id="K9VZQ2"/>
<dbReference type="Pfam" id="PF25164">
    <property type="entry name" value="CoiA_N"/>
    <property type="match status" value="1"/>
</dbReference>
<dbReference type="PATRIC" id="fig|1173022.3.peg.2273"/>
<evidence type="ECO:0000313" key="2">
    <source>
        <dbReference type="EMBL" id="AFZ12982.1"/>
    </source>
</evidence>
<reference evidence="2 3" key="1">
    <citation type="submission" date="2012-06" db="EMBL/GenBank/DDBJ databases">
        <title>Finished chromosome of genome of Crinalium epipsammum PCC 9333.</title>
        <authorList>
            <consortium name="US DOE Joint Genome Institute"/>
            <person name="Gugger M."/>
            <person name="Coursin T."/>
            <person name="Rippka R."/>
            <person name="Tandeau De Marsac N."/>
            <person name="Huntemann M."/>
            <person name="Wei C.-L."/>
            <person name="Han J."/>
            <person name="Detter J.C."/>
            <person name="Han C."/>
            <person name="Tapia R."/>
            <person name="Davenport K."/>
            <person name="Daligault H."/>
            <person name="Erkkila T."/>
            <person name="Gu W."/>
            <person name="Munk A.C.C."/>
            <person name="Teshima H."/>
            <person name="Xu Y."/>
            <person name="Chain P."/>
            <person name="Chen A."/>
            <person name="Krypides N."/>
            <person name="Mavromatis K."/>
            <person name="Markowitz V."/>
            <person name="Szeto E."/>
            <person name="Ivanova N."/>
            <person name="Mikhailova N."/>
            <person name="Ovchinnikova G."/>
            <person name="Pagani I."/>
            <person name="Pati A."/>
            <person name="Goodwin L."/>
            <person name="Peters L."/>
            <person name="Pitluck S."/>
            <person name="Woyke T."/>
            <person name="Kerfeld C."/>
        </authorList>
    </citation>
    <scope>NUCLEOTIDE SEQUENCE [LARGE SCALE GENOMIC DNA]</scope>
    <source>
        <strain evidence="2 3">PCC 9333</strain>
    </source>
</reference>
<feature type="domain" description="Competence protein CoiA-like N-terminal" evidence="1">
    <location>
        <begin position="32"/>
        <end position="59"/>
    </location>
</feature>
<dbReference type="InterPro" id="IPR057253">
    <property type="entry name" value="CoiA-like_N"/>
</dbReference>
<evidence type="ECO:0000313" key="3">
    <source>
        <dbReference type="Proteomes" id="UP000010472"/>
    </source>
</evidence>
<dbReference type="OrthoDB" id="516551at2"/>
<dbReference type="KEGG" id="cep:Cri9333_2105"/>
<dbReference type="RefSeq" id="WP_015203098.1">
    <property type="nucleotide sequence ID" value="NC_019753.1"/>
</dbReference>
<sequence>MDRARAMYLGGKVIYADDQDLTYYSYNDLGLRCSVCGEPVHLKKGLNKKPHFAHFPSTDSKQVEDCELRLSVFTDTISKEPNNLIENREQRLEVFQQCFFNLIKSSKWSNGSKKFEYSIVDVVLLEKLAEEFVRQKFVFKESFSTIGIQERITLEAIDYLCIKSSLPLLKRLIFCSLCEISNSTNFDWEYWIEEKNYSIVLFKLLERLINTSWLEALQSYSPEDAQSNNTSFRNKKPIDVKAHASLGFTDSNTVHGTPDSNVFDGTKVDGSFGTVTLTSSIQVNDTNDNWLTLTVGYLTTVKASNLDKSLLEINGQKYKRPSEKIATIKPLITFVISKSGVISNTPPTNNWNANLRISTVYGNNYGSLVFPYLQKLFDKWENPLSLLFLLLFTQATQEVDTTALDEETGTANFKPIKYQPLTLEQRLTCLVNHHAILCEMKHNARGKFSFVASQAKKVLARMEADKKALLEKKSTGRKQDN</sequence>
<dbReference type="HOGENOM" id="CLU_567083_0_0_3"/>
<accession>K9VZQ2</accession>